<gene>
    <name evidence="1" type="ORF">A6V39_05050</name>
</gene>
<evidence type="ECO:0000313" key="2">
    <source>
        <dbReference type="Proteomes" id="UP000077623"/>
    </source>
</evidence>
<proteinExistence type="predicted"/>
<dbReference type="STRING" id="432608.A6V39_05050"/>
<name>A0A1A9QCW6_9MOLU</name>
<dbReference type="EMBL" id="LWUJ01000014">
    <property type="protein sequence ID" value="OAL09795.1"/>
    <property type="molecule type" value="Genomic_DNA"/>
</dbReference>
<dbReference type="AlphaFoldDB" id="A0A1A9QCW6"/>
<reference evidence="2" key="1">
    <citation type="submission" date="2016-04" db="EMBL/GenBank/DDBJ databases">
        <authorList>
            <person name="Quiroz-Castaneda R.E."/>
            <person name="Martinez-Ocampo F."/>
        </authorList>
    </citation>
    <scope>NUCLEOTIDE SEQUENCE [LARGE SCALE GENOMIC DNA]</scope>
    <source>
        <strain evidence="2">INIFAP01</strain>
    </source>
</reference>
<accession>A0A1A9QCW6</accession>
<keyword evidence="2" id="KW-1185">Reference proteome</keyword>
<dbReference type="Proteomes" id="UP000077623">
    <property type="component" value="Unassembled WGS sequence"/>
</dbReference>
<comment type="caution">
    <text evidence="1">The sequence shown here is derived from an EMBL/GenBank/DDBJ whole genome shotgun (WGS) entry which is preliminary data.</text>
</comment>
<organism evidence="1 2">
    <name type="scientific">Candidatus Mycoplasma haematobovis</name>
    <dbReference type="NCBI Taxonomy" id="432608"/>
    <lineage>
        <taxon>Bacteria</taxon>
        <taxon>Bacillati</taxon>
        <taxon>Mycoplasmatota</taxon>
        <taxon>Mollicutes</taxon>
        <taxon>Mycoplasmataceae</taxon>
        <taxon>Mycoplasma</taxon>
    </lineage>
</organism>
<evidence type="ECO:0000313" key="1">
    <source>
        <dbReference type="EMBL" id="OAL09795.1"/>
    </source>
</evidence>
<protein>
    <submittedName>
        <fullName evidence="1">Uncharacterized protein</fullName>
    </submittedName>
</protein>
<sequence length="171" mass="19244">MNGEGFKFINFDDAAQWTAEFESDSAKIQATWGTEIKDGETLKTKCGKVMSSDSEKNKEDIENVKKWCGIRSISSQLERKGKKFLVNSKEDAGTLTGKWTATYNKRKENQTSRATLGLSGTWPSTDQNEIERVKALCREKGNSDFLVKDNVIYTAIENWCTEEGAKVDVRP</sequence>
<dbReference type="RefSeq" id="WP_187150647.1">
    <property type="nucleotide sequence ID" value="NZ_LWUJ01000014.1"/>
</dbReference>